<reference evidence="3" key="1">
    <citation type="journal article" date="2013" name="Proc. Natl. Acad. Sci. U.S.A.">
        <title>Improving the coverage of the cyanobacterial phylum using diversity-driven genome sequencing.</title>
        <authorList>
            <person name="Shih P.M."/>
            <person name="Wu D."/>
            <person name="Latifi A."/>
            <person name="Axen S.D."/>
            <person name="Fewer D.P."/>
            <person name="Talla E."/>
            <person name="Calteau A."/>
            <person name="Cai F."/>
            <person name="Tandeau de Marsac N."/>
            <person name="Rippka R."/>
            <person name="Herdman M."/>
            <person name="Sivonen K."/>
            <person name="Coursin T."/>
            <person name="Laurent T."/>
            <person name="Goodwin L."/>
            <person name="Nolan M."/>
            <person name="Davenport K.W."/>
            <person name="Han C.S."/>
            <person name="Rubin E.M."/>
            <person name="Eisen J.A."/>
            <person name="Woyke T."/>
            <person name="Gugger M."/>
            <person name="Kerfeld C.A."/>
        </authorList>
    </citation>
    <scope>NUCLEOTIDE SEQUENCE [LARGE SCALE GENOMIC DNA]</scope>
    <source>
        <strain evidence="3">ATCC 27147 / PCC 6307</strain>
    </source>
</reference>
<dbReference type="OrthoDB" id="9807133at2"/>
<sequence>MLSKTIASPFRALCVFRTNRFSPHSIVHKGQVTAVKRNCQALGILTGLSLISLSLAGCTPPKVETTNSTKIPVPQAPPCTNQNLSTEAIFSGSKAGVAVVETSDGLGSAFVVRHQDGVTLLVTNAHVVEGSQVATLKWPDGSQDNAAVVATGGGNSAETDLALLEVRAIRGEVLQIKPEAVNVGTDIFAIGAPKGLEFSISRGIVSGLRDDGAILQIDAAINPGNSGGPVLDGTGCVVGMATFKLRDSEGLNFALAASTINTFLAKPPSPPSRSETAQSPDSSEDAGNDSAQRPAEASGRSTSGPTCWFQLTQDSTDLAPSRCSVTSRRNANGHLVYDVIEPNGTTRTVVLWNDDSAEVILEGKRYLGRWEKDQDGDFQVHLDQGTFAFRY</sequence>
<dbReference type="GO" id="GO:0004252">
    <property type="term" value="F:serine-type endopeptidase activity"/>
    <property type="evidence" value="ECO:0007669"/>
    <property type="project" value="InterPro"/>
</dbReference>
<dbReference type="eggNOG" id="COG0265">
    <property type="taxonomic scope" value="Bacteria"/>
</dbReference>
<evidence type="ECO:0000256" key="1">
    <source>
        <dbReference type="SAM" id="MobiDB-lite"/>
    </source>
</evidence>
<dbReference type="InterPro" id="IPR009003">
    <property type="entry name" value="Peptidase_S1_PA"/>
</dbReference>
<dbReference type="InterPro" id="IPR001940">
    <property type="entry name" value="Peptidase_S1C"/>
</dbReference>
<dbReference type="Gene3D" id="2.40.10.10">
    <property type="entry name" value="Trypsin-like serine proteases"/>
    <property type="match status" value="2"/>
</dbReference>
<evidence type="ECO:0000313" key="2">
    <source>
        <dbReference type="EMBL" id="AFY27359.1"/>
    </source>
</evidence>
<name>K9P4A0_CYAGP</name>
<dbReference type="PANTHER" id="PTHR43019:SF23">
    <property type="entry name" value="PROTEASE DO-LIKE 5, CHLOROPLASTIC"/>
    <property type="match status" value="1"/>
</dbReference>
<feature type="region of interest" description="Disordered" evidence="1">
    <location>
        <begin position="264"/>
        <end position="306"/>
    </location>
</feature>
<evidence type="ECO:0008006" key="4">
    <source>
        <dbReference type="Google" id="ProtNLM"/>
    </source>
</evidence>
<dbReference type="GO" id="GO:0006508">
    <property type="term" value="P:proteolysis"/>
    <property type="evidence" value="ECO:0007669"/>
    <property type="project" value="InterPro"/>
</dbReference>
<dbReference type="Proteomes" id="UP000010388">
    <property type="component" value="Chromosome"/>
</dbReference>
<dbReference type="SUPFAM" id="SSF50494">
    <property type="entry name" value="Trypsin-like serine proteases"/>
    <property type="match status" value="1"/>
</dbReference>
<evidence type="ECO:0000313" key="3">
    <source>
        <dbReference type="Proteomes" id="UP000010388"/>
    </source>
</evidence>
<protein>
    <recommendedName>
        <fullName evidence="4">Trypsin-like serine protease with C-terminal PDZ domain</fullName>
    </recommendedName>
</protein>
<accession>K9P4A0</accession>
<feature type="compositionally biased region" description="Polar residues" evidence="1">
    <location>
        <begin position="272"/>
        <end position="281"/>
    </location>
</feature>
<dbReference type="PRINTS" id="PR00834">
    <property type="entry name" value="PROTEASES2C"/>
</dbReference>
<dbReference type="EMBL" id="CP003495">
    <property type="protein sequence ID" value="AFY27359.1"/>
    <property type="molecule type" value="Genomic_DNA"/>
</dbReference>
<dbReference type="STRING" id="292564.Cyagr_0149"/>
<dbReference type="AlphaFoldDB" id="K9P4A0"/>
<dbReference type="KEGG" id="cgc:Cyagr_0149"/>
<proteinExistence type="predicted"/>
<organism evidence="2 3">
    <name type="scientific">Cyanobium gracile (strain ATCC 27147 / PCC 6307)</name>
    <dbReference type="NCBI Taxonomy" id="292564"/>
    <lineage>
        <taxon>Bacteria</taxon>
        <taxon>Bacillati</taxon>
        <taxon>Cyanobacteriota</taxon>
        <taxon>Cyanophyceae</taxon>
        <taxon>Synechococcales</taxon>
        <taxon>Prochlorococcaceae</taxon>
        <taxon>Cyanobium</taxon>
    </lineage>
</organism>
<dbReference type="HOGENOM" id="CLU_660434_0_0_3"/>
<dbReference type="PANTHER" id="PTHR43019">
    <property type="entry name" value="SERINE ENDOPROTEASE DEGS"/>
    <property type="match status" value="1"/>
</dbReference>
<gene>
    <name evidence="2" type="ordered locus">Cyagr_0149</name>
</gene>
<dbReference type="InterPro" id="IPR043504">
    <property type="entry name" value="Peptidase_S1_PA_chymotrypsin"/>
</dbReference>
<dbReference type="Pfam" id="PF13365">
    <property type="entry name" value="Trypsin_2"/>
    <property type="match status" value="1"/>
</dbReference>